<dbReference type="Pfam" id="PF09439">
    <property type="entry name" value="SRPRB"/>
    <property type="match status" value="1"/>
</dbReference>
<dbReference type="GO" id="GO:0005789">
    <property type="term" value="C:endoplasmic reticulum membrane"/>
    <property type="evidence" value="ECO:0007669"/>
    <property type="project" value="UniProtKB-SubCell"/>
</dbReference>
<feature type="transmembrane region" description="Helical" evidence="11">
    <location>
        <begin position="12"/>
        <end position="37"/>
    </location>
</feature>
<keyword evidence="9 11" id="KW-0472">Membrane</keyword>
<reference evidence="12" key="1">
    <citation type="submission" date="2023-08" db="EMBL/GenBank/DDBJ databases">
        <title>Black Yeasts Isolated from many extreme environments.</title>
        <authorList>
            <person name="Coleine C."/>
            <person name="Stajich J.E."/>
            <person name="Selbmann L."/>
        </authorList>
    </citation>
    <scope>NUCLEOTIDE SEQUENCE</scope>
    <source>
        <strain evidence="12">CCFEE 5401</strain>
    </source>
</reference>
<gene>
    <name evidence="12" type="ORF">LTR62_008845</name>
</gene>
<comment type="subcellular location">
    <subcellularLocation>
        <location evidence="1">Endoplasmic reticulum membrane</location>
        <topology evidence="1">Single-pass membrane protein</topology>
    </subcellularLocation>
</comment>
<dbReference type="Gene3D" id="3.40.50.300">
    <property type="entry name" value="P-loop containing nucleotide triphosphate hydrolases"/>
    <property type="match status" value="1"/>
</dbReference>
<evidence type="ECO:0000256" key="11">
    <source>
        <dbReference type="SAM" id="Phobius"/>
    </source>
</evidence>
<dbReference type="GO" id="GO:0005525">
    <property type="term" value="F:GTP binding"/>
    <property type="evidence" value="ECO:0007669"/>
    <property type="project" value="UniProtKB-KW"/>
</dbReference>
<evidence type="ECO:0000256" key="6">
    <source>
        <dbReference type="ARBA" id="ARBA00022824"/>
    </source>
</evidence>
<sequence length="291" mass="31465">MSTSKDWLTWSFSPSISAIIVTLVISLTLPILIHTYLYRKAVAKELPTLLLLGPSGAGKSALLTLFANGTASATHTSQEPQTATCQIPVSTRASEDRYRSENDTSARTQPKFRLIDTPGHGKLRHHATSTLTSAPALKGLLFMVDSAAVSSASGLTEAAEYLHDILLLLQRRHTQGQTSKTPQAIPVLVLANKQDVFTSLPASIVKTKLEEEIAKVRQTRSKGLLDSGIGMEGEGADEEGNWLGEFGAEQFRFAQMQEHGVEVDVVGGNVKGEGEEGGRVDGWWEWVGENL</sequence>
<keyword evidence="6" id="KW-0256">Endoplasmic reticulum</keyword>
<evidence type="ECO:0000313" key="13">
    <source>
        <dbReference type="Proteomes" id="UP001310890"/>
    </source>
</evidence>
<evidence type="ECO:0000256" key="10">
    <source>
        <dbReference type="ARBA" id="ARBA00023170"/>
    </source>
</evidence>
<dbReference type="PRINTS" id="PR00449">
    <property type="entry name" value="RASTRNSFRMNG"/>
</dbReference>
<proteinExistence type="inferred from homology"/>
<dbReference type="EMBL" id="JAVRRL010000098">
    <property type="protein sequence ID" value="KAK5108010.1"/>
    <property type="molecule type" value="Genomic_DNA"/>
</dbReference>
<comment type="caution">
    <text evidence="12">The sequence shown here is derived from an EMBL/GenBank/DDBJ whole genome shotgun (WGS) entry which is preliminary data.</text>
</comment>
<dbReference type="CDD" id="cd04105">
    <property type="entry name" value="SR_beta"/>
    <property type="match status" value="1"/>
</dbReference>
<keyword evidence="4 11" id="KW-0812">Transmembrane</keyword>
<accession>A0AAN7T8Z5</accession>
<evidence type="ECO:0000256" key="8">
    <source>
        <dbReference type="ARBA" id="ARBA00023134"/>
    </source>
</evidence>
<dbReference type="InterPro" id="IPR019009">
    <property type="entry name" value="SRP_receptor_beta_su"/>
</dbReference>
<name>A0AAN7T8Z5_9PEZI</name>
<evidence type="ECO:0000313" key="12">
    <source>
        <dbReference type="EMBL" id="KAK5108010.1"/>
    </source>
</evidence>
<protein>
    <recommendedName>
        <fullName evidence="3">Signal recognition particle receptor subunit beta</fullName>
    </recommendedName>
</protein>
<dbReference type="InterPro" id="IPR027417">
    <property type="entry name" value="P-loop_NTPase"/>
</dbReference>
<evidence type="ECO:0000256" key="9">
    <source>
        <dbReference type="ARBA" id="ARBA00023136"/>
    </source>
</evidence>
<dbReference type="Proteomes" id="UP001310890">
    <property type="component" value="Unassembled WGS sequence"/>
</dbReference>
<evidence type="ECO:0000256" key="4">
    <source>
        <dbReference type="ARBA" id="ARBA00022692"/>
    </source>
</evidence>
<keyword evidence="5" id="KW-0547">Nucleotide-binding</keyword>
<dbReference type="SUPFAM" id="SSF52540">
    <property type="entry name" value="P-loop containing nucleoside triphosphate hydrolases"/>
    <property type="match status" value="1"/>
</dbReference>
<evidence type="ECO:0000256" key="2">
    <source>
        <dbReference type="ARBA" id="ARBA00005619"/>
    </source>
</evidence>
<evidence type="ECO:0000256" key="7">
    <source>
        <dbReference type="ARBA" id="ARBA00022989"/>
    </source>
</evidence>
<keyword evidence="7 11" id="KW-1133">Transmembrane helix</keyword>
<keyword evidence="10" id="KW-0675">Receptor</keyword>
<evidence type="ECO:0000256" key="5">
    <source>
        <dbReference type="ARBA" id="ARBA00022741"/>
    </source>
</evidence>
<keyword evidence="8" id="KW-0342">GTP-binding</keyword>
<organism evidence="12 13">
    <name type="scientific">Meristemomyces frigidus</name>
    <dbReference type="NCBI Taxonomy" id="1508187"/>
    <lineage>
        <taxon>Eukaryota</taxon>
        <taxon>Fungi</taxon>
        <taxon>Dikarya</taxon>
        <taxon>Ascomycota</taxon>
        <taxon>Pezizomycotina</taxon>
        <taxon>Dothideomycetes</taxon>
        <taxon>Dothideomycetidae</taxon>
        <taxon>Mycosphaerellales</taxon>
        <taxon>Teratosphaeriaceae</taxon>
        <taxon>Meristemomyces</taxon>
    </lineage>
</organism>
<dbReference type="AlphaFoldDB" id="A0AAN7T8Z5"/>
<comment type="similarity">
    <text evidence="2">Belongs to the SRP receptor beta subunit family.</text>
</comment>
<evidence type="ECO:0000256" key="1">
    <source>
        <dbReference type="ARBA" id="ARBA00004389"/>
    </source>
</evidence>
<evidence type="ECO:0000256" key="3">
    <source>
        <dbReference type="ARBA" id="ARBA00020256"/>
    </source>
</evidence>